<evidence type="ECO:0000259" key="5">
    <source>
        <dbReference type="PROSITE" id="PS51352"/>
    </source>
</evidence>
<evidence type="ECO:0000256" key="3">
    <source>
        <dbReference type="ARBA" id="ARBA00023157"/>
    </source>
</evidence>
<dbReference type="GO" id="GO:0030313">
    <property type="term" value="C:cell envelope"/>
    <property type="evidence" value="ECO:0007669"/>
    <property type="project" value="UniProtKB-SubCell"/>
</dbReference>
<dbReference type="InterPro" id="IPR036249">
    <property type="entry name" value="Thioredoxin-like_sf"/>
</dbReference>
<dbReference type="InterPro" id="IPR050553">
    <property type="entry name" value="Thioredoxin_ResA/DsbE_sf"/>
</dbReference>
<evidence type="ECO:0000256" key="2">
    <source>
        <dbReference type="ARBA" id="ARBA00022748"/>
    </source>
</evidence>
<protein>
    <recommendedName>
        <fullName evidence="5">Thioredoxin domain-containing protein</fullName>
    </recommendedName>
</protein>
<dbReference type="GO" id="GO:0017004">
    <property type="term" value="P:cytochrome complex assembly"/>
    <property type="evidence" value="ECO:0007669"/>
    <property type="project" value="UniProtKB-KW"/>
</dbReference>
<dbReference type="Pfam" id="PF08534">
    <property type="entry name" value="Redoxin"/>
    <property type="match status" value="1"/>
</dbReference>
<reference evidence="6" key="1">
    <citation type="submission" date="2022-07" db="EMBL/GenBank/DDBJ databases">
        <title>Taxonomy of Novel Oxalotrophic and Methylotrophic Bacteria.</title>
        <authorList>
            <person name="Sahin N."/>
            <person name="Tani A."/>
        </authorList>
    </citation>
    <scope>NUCLEOTIDE SEQUENCE</scope>
    <source>
        <strain evidence="6">AM327</strain>
    </source>
</reference>
<dbReference type="Gene3D" id="3.40.30.10">
    <property type="entry name" value="Glutaredoxin"/>
    <property type="match status" value="1"/>
</dbReference>
<evidence type="ECO:0000256" key="1">
    <source>
        <dbReference type="ARBA" id="ARBA00004196"/>
    </source>
</evidence>
<dbReference type="PANTHER" id="PTHR42852">
    <property type="entry name" value="THIOL:DISULFIDE INTERCHANGE PROTEIN DSBE"/>
    <property type="match status" value="1"/>
</dbReference>
<keyword evidence="2" id="KW-0201">Cytochrome c-type biogenesis</keyword>
<keyword evidence="4" id="KW-0676">Redox-active center</keyword>
<evidence type="ECO:0000256" key="4">
    <source>
        <dbReference type="ARBA" id="ARBA00023284"/>
    </source>
</evidence>
<gene>
    <name evidence="6" type="ORF">NBRC110019_29170</name>
</gene>
<dbReference type="InterPro" id="IPR013740">
    <property type="entry name" value="Redoxin"/>
</dbReference>
<keyword evidence="3" id="KW-1015">Disulfide bond</keyword>
<evidence type="ECO:0000313" key="6">
    <source>
        <dbReference type="EMBL" id="GLB53876.1"/>
    </source>
</evidence>
<dbReference type="PANTHER" id="PTHR42852:SF6">
    <property type="entry name" value="THIOL:DISULFIDE INTERCHANGE PROTEIN DSBE"/>
    <property type="match status" value="1"/>
</dbReference>
<comment type="subcellular location">
    <subcellularLocation>
        <location evidence="1">Cell envelope</location>
    </subcellularLocation>
</comment>
<dbReference type="SUPFAM" id="SSF52833">
    <property type="entry name" value="Thioredoxin-like"/>
    <property type="match status" value="1"/>
</dbReference>
<accession>A0A9W6B7C7</accession>
<dbReference type="CDD" id="cd02966">
    <property type="entry name" value="TlpA_like_family"/>
    <property type="match status" value="1"/>
</dbReference>
<name>A0A9W6B7C7_9FLAO</name>
<feature type="domain" description="Thioredoxin" evidence="5">
    <location>
        <begin position="1"/>
        <end position="129"/>
    </location>
</feature>
<keyword evidence="7" id="KW-1185">Reference proteome</keyword>
<organism evidence="6 7">
    <name type="scientific">Neptunitalea chrysea</name>
    <dbReference type="NCBI Taxonomy" id="1647581"/>
    <lineage>
        <taxon>Bacteria</taxon>
        <taxon>Pseudomonadati</taxon>
        <taxon>Bacteroidota</taxon>
        <taxon>Flavobacteriia</taxon>
        <taxon>Flavobacteriales</taxon>
        <taxon>Flavobacteriaceae</taxon>
        <taxon>Neptunitalea</taxon>
    </lineage>
</organism>
<dbReference type="PROSITE" id="PS51352">
    <property type="entry name" value="THIOREDOXIN_2"/>
    <property type="match status" value="1"/>
</dbReference>
<comment type="caution">
    <text evidence="6">The sequence shown here is derived from an EMBL/GenBank/DDBJ whole genome shotgun (WGS) entry which is preliminary data.</text>
</comment>
<sequence length="353" mass="41475">MKVANVLESNKIIDYKNQKLILLDFWATWCGPCIPATEQLEVLQKQYANELFMISITDEQKNAVQKYLKKRPIDLMVVTDQDSYTFSRYNVISRPYAVLFTTEGDIIWKGHPGDLTDKKINVYLKKYRGNKSKKLSSFMKVVKQETVKLDDINTYEIEKVSGEATHYEDFYKEDEKFIEFRGDLSVLMAKLLNIATADMIADFTDFKVSFKANRQYYTSKNEELLNEVLNKYHLRMEKESQSEQVNELKVVNSNMLWRNDQINWSEGSDENSSNFLITTDRIEADNLTIRELANLLSDVKGISFVYNGKDENLYDWNLHYLHDNLFREDLEDTFGIKVQQKVMKITKIRIKKE</sequence>
<evidence type="ECO:0000313" key="7">
    <source>
        <dbReference type="Proteomes" id="UP001143545"/>
    </source>
</evidence>
<dbReference type="InterPro" id="IPR013766">
    <property type="entry name" value="Thioredoxin_domain"/>
</dbReference>
<dbReference type="Proteomes" id="UP001143545">
    <property type="component" value="Unassembled WGS sequence"/>
</dbReference>
<proteinExistence type="predicted"/>
<dbReference type="EMBL" id="BRVP01000026">
    <property type="protein sequence ID" value="GLB53876.1"/>
    <property type="molecule type" value="Genomic_DNA"/>
</dbReference>
<dbReference type="AlphaFoldDB" id="A0A9W6B7C7"/>